<name>A0AAX3X2I4_9BACI</name>
<evidence type="ECO:0000313" key="3">
    <source>
        <dbReference type="Proteomes" id="UP001178322"/>
    </source>
</evidence>
<proteinExistence type="predicted"/>
<protein>
    <recommendedName>
        <fullName evidence="4">Methanol dehydrogenase</fullName>
    </recommendedName>
</protein>
<dbReference type="EMBL" id="CP126101">
    <property type="protein sequence ID" value="WHY54255.1"/>
    <property type="molecule type" value="Genomic_DNA"/>
</dbReference>
<dbReference type="RefSeq" id="WP_283872958.1">
    <property type="nucleotide sequence ID" value="NZ_CP126101.1"/>
</dbReference>
<evidence type="ECO:0000256" key="1">
    <source>
        <dbReference type="SAM" id="MobiDB-lite"/>
    </source>
</evidence>
<reference evidence="2" key="1">
    <citation type="submission" date="2023-05" db="EMBL/GenBank/DDBJ databases">
        <title>Comparative genomics of Bacillaceae isolates and their secondary metabolite potential.</title>
        <authorList>
            <person name="Song L."/>
            <person name="Nielsen L.J."/>
            <person name="Mohite O."/>
            <person name="Xu X."/>
            <person name="Weber T."/>
            <person name="Kovacs A.T."/>
        </authorList>
    </citation>
    <scope>NUCLEOTIDE SEQUENCE</scope>
    <source>
        <strain evidence="2">LY1</strain>
    </source>
</reference>
<evidence type="ECO:0000313" key="2">
    <source>
        <dbReference type="EMBL" id="WHY54255.1"/>
    </source>
</evidence>
<accession>A0AAX3X2I4</accession>
<evidence type="ECO:0008006" key="4">
    <source>
        <dbReference type="Google" id="ProtNLM"/>
    </source>
</evidence>
<sequence length="78" mass="8287">MEFIVVSVVMILLVGFLLNIKKSKHIVNAKSRSGHSGTGTTDFISTGSVFSLQDNNNNHCSDNTSNYSDSSDGGSSCD</sequence>
<feature type="region of interest" description="Disordered" evidence="1">
    <location>
        <begin position="59"/>
        <end position="78"/>
    </location>
</feature>
<dbReference type="AlphaFoldDB" id="A0AAX3X2I4"/>
<organism evidence="2 3">
    <name type="scientific">Lysinibacillus pakistanensis</name>
    <dbReference type="NCBI Taxonomy" id="759811"/>
    <lineage>
        <taxon>Bacteria</taxon>
        <taxon>Bacillati</taxon>
        <taxon>Bacillota</taxon>
        <taxon>Bacilli</taxon>
        <taxon>Bacillales</taxon>
        <taxon>Bacillaceae</taxon>
        <taxon>Lysinibacillus</taxon>
    </lineage>
</organism>
<gene>
    <name evidence="2" type="ORF">QNH24_14140</name>
</gene>
<dbReference type="Proteomes" id="UP001178322">
    <property type="component" value="Chromosome"/>
</dbReference>